<name>A0A200PU77_MACCD</name>
<dbReference type="InterPro" id="IPR052929">
    <property type="entry name" value="RNase_H-like_EbsB-rel"/>
</dbReference>
<dbReference type="InParanoid" id="A0A200PU77"/>
<protein>
    <recommendedName>
        <fullName evidence="1">RNase H type-1 domain-containing protein</fullName>
    </recommendedName>
</protein>
<proteinExistence type="predicted"/>
<dbReference type="OMA" id="FHEWING"/>
<dbReference type="InterPro" id="IPR012337">
    <property type="entry name" value="RNaseH-like_sf"/>
</dbReference>
<evidence type="ECO:0000259" key="1">
    <source>
        <dbReference type="Pfam" id="PF13456"/>
    </source>
</evidence>
<dbReference type="Gene3D" id="3.30.420.10">
    <property type="entry name" value="Ribonuclease H-like superfamily/Ribonuclease H"/>
    <property type="match status" value="1"/>
</dbReference>
<reference evidence="2 3" key="1">
    <citation type="journal article" date="2017" name="Mol. Plant">
        <title>The Genome of Medicinal Plant Macleaya cordata Provides New Insights into Benzylisoquinoline Alkaloids Metabolism.</title>
        <authorList>
            <person name="Liu X."/>
            <person name="Liu Y."/>
            <person name="Huang P."/>
            <person name="Ma Y."/>
            <person name="Qing Z."/>
            <person name="Tang Q."/>
            <person name="Cao H."/>
            <person name="Cheng P."/>
            <person name="Zheng Y."/>
            <person name="Yuan Z."/>
            <person name="Zhou Y."/>
            <person name="Liu J."/>
            <person name="Tang Z."/>
            <person name="Zhuo Y."/>
            <person name="Zhang Y."/>
            <person name="Yu L."/>
            <person name="Huang J."/>
            <person name="Yang P."/>
            <person name="Peng Q."/>
            <person name="Zhang J."/>
            <person name="Jiang W."/>
            <person name="Zhang Z."/>
            <person name="Lin K."/>
            <person name="Ro D.K."/>
            <person name="Chen X."/>
            <person name="Xiong X."/>
            <person name="Shang Y."/>
            <person name="Huang S."/>
            <person name="Zeng J."/>
        </authorList>
    </citation>
    <scope>NUCLEOTIDE SEQUENCE [LARGE SCALE GENOMIC DNA]</scope>
    <source>
        <strain evidence="3">cv. BLH2017</strain>
        <tissue evidence="2">Root</tissue>
    </source>
</reference>
<evidence type="ECO:0000313" key="3">
    <source>
        <dbReference type="Proteomes" id="UP000195402"/>
    </source>
</evidence>
<dbReference type="EMBL" id="MVGT01004037">
    <property type="protein sequence ID" value="OVA01769.1"/>
    <property type="molecule type" value="Genomic_DNA"/>
</dbReference>
<dbReference type="InterPro" id="IPR036397">
    <property type="entry name" value="RNaseH_sf"/>
</dbReference>
<dbReference type="PANTHER" id="PTHR47074">
    <property type="entry name" value="BNAC02G40300D PROTEIN"/>
    <property type="match status" value="1"/>
</dbReference>
<dbReference type="OrthoDB" id="1906820at2759"/>
<gene>
    <name evidence="2" type="ORF">BVC80_9075g5</name>
</gene>
<dbReference type="AlphaFoldDB" id="A0A200PU77"/>
<comment type="caution">
    <text evidence="2">The sequence shown here is derived from an EMBL/GenBank/DDBJ whole genome shotgun (WGS) entry which is preliminary data.</text>
</comment>
<dbReference type="Pfam" id="PF13456">
    <property type="entry name" value="RVT_3"/>
    <property type="match status" value="1"/>
</dbReference>
<dbReference type="Proteomes" id="UP000195402">
    <property type="component" value="Unassembled WGS sequence"/>
</dbReference>
<accession>A0A200PU77</accession>
<keyword evidence="3" id="KW-1185">Reference proteome</keyword>
<organism evidence="2 3">
    <name type="scientific">Macleaya cordata</name>
    <name type="common">Five-seeded plume-poppy</name>
    <name type="synonym">Bocconia cordata</name>
    <dbReference type="NCBI Taxonomy" id="56857"/>
    <lineage>
        <taxon>Eukaryota</taxon>
        <taxon>Viridiplantae</taxon>
        <taxon>Streptophyta</taxon>
        <taxon>Embryophyta</taxon>
        <taxon>Tracheophyta</taxon>
        <taxon>Spermatophyta</taxon>
        <taxon>Magnoliopsida</taxon>
        <taxon>Ranunculales</taxon>
        <taxon>Papaveraceae</taxon>
        <taxon>Papaveroideae</taxon>
        <taxon>Macleaya</taxon>
    </lineage>
</organism>
<dbReference type="InterPro" id="IPR002156">
    <property type="entry name" value="RNaseH_domain"/>
</dbReference>
<dbReference type="PANTHER" id="PTHR47074:SF11">
    <property type="entry name" value="REVERSE TRANSCRIPTASE-LIKE PROTEIN"/>
    <property type="match status" value="1"/>
</dbReference>
<dbReference type="GO" id="GO:0004523">
    <property type="term" value="F:RNA-DNA hybrid ribonuclease activity"/>
    <property type="evidence" value="ECO:0007669"/>
    <property type="project" value="InterPro"/>
</dbReference>
<evidence type="ECO:0000313" key="2">
    <source>
        <dbReference type="EMBL" id="OVA01769.1"/>
    </source>
</evidence>
<feature type="domain" description="RNase H type-1" evidence="1">
    <location>
        <begin position="111"/>
        <end position="235"/>
    </location>
</feature>
<dbReference type="InterPro" id="IPR044730">
    <property type="entry name" value="RNase_H-like_dom_plant"/>
</dbReference>
<sequence>MFTHFLNCDNIKEWFLLWWVNPTNWPDEYPSWSSVCAVTSWIIWKVRCKLIFDNHLANPTEAVETIKYYLQKFLQDDTTSRNLSSLMCSSNQQQTLVVHWSFPDNGVVKFNTDASFKSVDLISGLGIILRDETGFCKGGKSITTWACSAEHAEGLAILSAVKWAQDLGYKQVMFEGDSQSIMYYLNGKASGLGLGWRTKNLLDEGLSIAKHFLSCKFAFVNRAANQVADCLAKKACNGGESDVWISDPPSYIFDVLNRDLYAVSSSIGPSQPSNI</sequence>
<dbReference type="SUPFAM" id="SSF53098">
    <property type="entry name" value="Ribonuclease H-like"/>
    <property type="match status" value="1"/>
</dbReference>
<dbReference type="GO" id="GO:0003676">
    <property type="term" value="F:nucleic acid binding"/>
    <property type="evidence" value="ECO:0007669"/>
    <property type="project" value="InterPro"/>
</dbReference>
<dbReference type="CDD" id="cd06222">
    <property type="entry name" value="RNase_H_like"/>
    <property type="match status" value="1"/>
</dbReference>